<dbReference type="RefSeq" id="WP_130434535.1">
    <property type="nucleotide sequence ID" value="NZ_SHKP01000009.1"/>
</dbReference>
<dbReference type="Gene3D" id="1.25.40.10">
    <property type="entry name" value="Tetratricopeptide repeat domain"/>
    <property type="match status" value="1"/>
</dbReference>
<dbReference type="Pfam" id="PF07719">
    <property type="entry name" value="TPR_2"/>
    <property type="match status" value="1"/>
</dbReference>
<feature type="repeat" description="TPR" evidence="3">
    <location>
        <begin position="92"/>
        <end position="125"/>
    </location>
</feature>
<dbReference type="SMART" id="SM00028">
    <property type="entry name" value="TPR"/>
    <property type="match status" value="4"/>
</dbReference>
<dbReference type="InterPro" id="IPR013360">
    <property type="entry name" value="Pilus_4_PilW"/>
</dbReference>
<dbReference type="Pfam" id="PF14559">
    <property type="entry name" value="TPR_19"/>
    <property type="match status" value="1"/>
</dbReference>
<keyword evidence="5" id="KW-1185">Reference proteome</keyword>
<evidence type="ECO:0000313" key="4">
    <source>
        <dbReference type="EMBL" id="RZT92513.1"/>
    </source>
</evidence>
<evidence type="ECO:0000256" key="1">
    <source>
        <dbReference type="ARBA" id="ARBA00022737"/>
    </source>
</evidence>
<dbReference type="AlphaFoldDB" id="A0A4Q7VAZ9"/>
<dbReference type="InterPro" id="IPR013105">
    <property type="entry name" value="TPR_2"/>
</dbReference>
<protein>
    <submittedName>
        <fullName evidence="4">Type IV pilus assembly protein PilF</fullName>
    </submittedName>
</protein>
<sequence>MSCWDTAVGASGQVRRVLAGMAAALLMGAIYVAPAPVAAQDGRERTTASDESDVQRRARIRMELAANYYAQGQMTTALDEVKQALQAVPDLAEGYNLRGLIYAVLGDDKLADESFRRALQLKPQDGDTLHNYGFFNCERRRYAEADDLFNRALAVPGYRSASRSLLLQGVCQARSGNLEQAEKTLVKAYEMDAGNPAIAMNLAEVLYRRGDYERARFYVRRVNNQAELKNVESLWLAARVERKLGNDSGARELGTQLRERYPTSREAAAFERGAFDD</sequence>
<reference evidence="4 5" key="1">
    <citation type="submission" date="2019-02" db="EMBL/GenBank/DDBJ databases">
        <title>Genomic Encyclopedia of Type Strains, Phase IV (KMG-IV): sequencing the most valuable type-strain genomes for metagenomic binning, comparative biology and taxonomic classification.</title>
        <authorList>
            <person name="Goeker M."/>
        </authorList>
    </citation>
    <scope>NUCLEOTIDE SEQUENCE [LARGE SCALE GENOMIC DNA]</scope>
    <source>
        <strain evidence="4 5">DSM 19570</strain>
    </source>
</reference>
<dbReference type="PROSITE" id="PS50005">
    <property type="entry name" value="TPR"/>
    <property type="match status" value="2"/>
</dbReference>
<keyword evidence="2 3" id="KW-0802">TPR repeat</keyword>
<gene>
    <name evidence="4" type="ORF">EV670_3487</name>
</gene>
<name>A0A4Q7VAZ9_9BURK</name>
<accession>A0A4Q7VAZ9</accession>
<dbReference type="InterPro" id="IPR019734">
    <property type="entry name" value="TPR_rpt"/>
</dbReference>
<keyword evidence="1" id="KW-0677">Repeat</keyword>
<proteinExistence type="predicted"/>
<evidence type="ECO:0000313" key="5">
    <source>
        <dbReference type="Proteomes" id="UP000293671"/>
    </source>
</evidence>
<dbReference type="OrthoDB" id="9814042at2"/>
<dbReference type="SUPFAM" id="SSF48452">
    <property type="entry name" value="TPR-like"/>
    <property type="match status" value="1"/>
</dbReference>
<comment type="caution">
    <text evidence="4">The sequence shown here is derived from an EMBL/GenBank/DDBJ whole genome shotgun (WGS) entry which is preliminary data.</text>
</comment>
<dbReference type="PANTHER" id="PTHR12558">
    <property type="entry name" value="CELL DIVISION CYCLE 16,23,27"/>
    <property type="match status" value="1"/>
</dbReference>
<evidence type="ECO:0000256" key="3">
    <source>
        <dbReference type="PROSITE-ProRule" id="PRU00339"/>
    </source>
</evidence>
<dbReference type="PANTHER" id="PTHR12558:SF13">
    <property type="entry name" value="CELL DIVISION CYCLE PROTEIN 27 HOMOLOG"/>
    <property type="match status" value="1"/>
</dbReference>
<dbReference type="Proteomes" id="UP000293671">
    <property type="component" value="Unassembled WGS sequence"/>
</dbReference>
<evidence type="ECO:0000256" key="2">
    <source>
        <dbReference type="ARBA" id="ARBA00022803"/>
    </source>
</evidence>
<dbReference type="NCBIfam" id="TIGR02521">
    <property type="entry name" value="type_IV_pilW"/>
    <property type="match status" value="1"/>
</dbReference>
<dbReference type="Pfam" id="PF13174">
    <property type="entry name" value="TPR_6"/>
    <property type="match status" value="1"/>
</dbReference>
<feature type="repeat" description="TPR" evidence="3">
    <location>
        <begin position="58"/>
        <end position="91"/>
    </location>
</feature>
<dbReference type="InterPro" id="IPR011990">
    <property type="entry name" value="TPR-like_helical_dom_sf"/>
</dbReference>
<dbReference type="EMBL" id="SHKP01000009">
    <property type="protein sequence ID" value="RZT92513.1"/>
    <property type="molecule type" value="Genomic_DNA"/>
</dbReference>
<organism evidence="4 5">
    <name type="scientific">Rivibacter subsaxonicus</name>
    <dbReference type="NCBI Taxonomy" id="457575"/>
    <lineage>
        <taxon>Bacteria</taxon>
        <taxon>Pseudomonadati</taxon>
        <taxon>Pseudomonadota</taxon>
        <taxon>Betaproteobacteria</taxon>
        <taxon>Burkholderiales</taxon>
        <taxon>Rivibacter</taxon>
    </lineage>
</organism>